<organism evidence="5 6">
    <name type="scientific">Uruburuella testudinis</name>
    <dbReference type="NCBI Taxonomy" id="1282863"/>
    <lineage>
        <taxon>Bacteria</taxon>
        <taxon>Pseudomonadati</taxon>
        <taxon>Pseudomonadota</taxon>
        <taxon>Betaproteobacteria</taxon>
        <taxon>Neisseriales</taxon>
        <taxon>Neisseriaceae</taxon>
        <taxon>Uruburuella</taxon>
    </lineage>
</organism>
<dbReference type="EMBL" id="CP091508">
    <property type="protein sequence ID" value="UOO83005.1"/>
    <property type="molecule type" value="Genomic_DNA"/>
</dbReference>
<protein>
    <submittedName>
        <fullName evidence="5">Glycosyltransferase family 2 protein</fullName>
    </submittedName>
</protein>
<dbReference type="InterPro" id="IPR050834">
    <property type="entry name" value="Glycosyltransf_2"/>
</dbReference>
<dbReference type="Gene3D" id="3.90.550.10">
    <property type="entry name" value="Spore Coat Polysaccharide Biosynthesis Protein SpsA, Chain A"/>
    <property type="match status" value="1"/>
</dbReference>
<evidence type="ECO:0000313" key="5">
    <source>
        <dbReference type="EMBL" id="UOO83005.1"/>
    </source>
</evidence>
<sequence>MPVALDVVIPCYNAAATLTRAAESALAQAQVRHVWLIDDASTDHSPQIISRLTTASNRIFSARLPDNGGVSRARNWGLLQSNADYIAFLDADDAYETGALAAATVALAQHPQLGLVRLKLKAVGLPARYAGHPKLPEAWQRLEMTVGGNTVFRRSLLLACGGFPADELFKRFGGEDAALGIALTRSSIVGTLFGANEPAVLHYYRPGMHAERLLDAALFAQTAPRISAADLAAAEAVSQRISRQLTDLHACLTPPQTGIMPLFPERPPA</sequence>
<accession>A0ABY4DVF4</accession>
<reference evidence="5 6" key="1">
    <citation type="journal article" date="2022" name="Res Sq">
        <title>Evolution of multicellular longitudinally dividing oral cavity symbionts (Neisseriaceae).</title>
        <authorList>
            <person name="Nyongesa S."/>
            <person name="Weber P."/>
            <person name="Bernet E."/>
            <person name="Pullido F."/>
            <person name="Nieckarz M."/>
            <person name="Delaby M."/>
            <person name="Nieves C."/>
            <person name="Viehboeck T."/>
            <person name="Krause N."/>
            <person name="Rivera-Millot A."/>
            <person name="Nakamura A."/>
            <person name="Vischer N."/>
            <person name="VanNieuwenhze M."/>
            <person name="Brun Y."/>
            <person name="Cava F."/>
            <person name="Bulgheresi S."/>
            <person name="Veyrier F."/>
        </authorList>
    </citation>
    <scope>NUCLEOTIDE SEQUENCE [LARGE SCALE GENOMIC DNA]</scope>
    <source>
        <strain evidence="5 6">CCUG 63373m</strain>
    </source>
</reference>
<dbReference type="Pfam" id="PF00535">
    <property type="entry name" value="Glycos_transf_2"/>
    <property type="match status" value="1"/>
</dbReference>
<dbReference type="InterPro" id="IPR029044">
    <property type="entry name" value="Nucleotide-diphossugar_trans"/>
</dbReference>
<keyword evidence="3" id="KW-0808">Transferase</keyword>
<evidence type="ECO:0000256" key="1">
    <source>
        <dbReference type="ARBA" id="ARBA00006739"/>
    </source>
</evidence>
<keyword evidence="2" id="KW-0328">Glycosyltransferase</keyword>
<dbReference type="SUPFAM" id="SSF53448">
    <property type="entry name" value="Nucleotide-diphospho-sugar transferases"/>
    <property type="match status" value="1"/>
</dbReference>
<dbReference type="InterPro" id="IPR001173">
    <property type="entry name" value="Glyco_trans_2-like"/>
</dbReference>
<evidence type="ECO:0000256" key="3">
    <source>
        <dbReference type="ARBA" id="ARBA00022679"/>
    </source>
</evidence>
<evidence type="ECO:0000259" key="4">
    <source>
        <dbReference type="Pfam" id="PF00535"/>
    </source>
</evidence>
<dbReference type="CDD" id="cd00761">
    <property type="entry name" value="Glyco_tranf_GTA_type"/>
    <property type="match status" value="1"/>
</dbReference>
<proteinExistence type="inferred from homology"/>
<dbReference type="RefSeq" id="WP_244787258.1">
    <property type="nucleotide sequence ID" value="NZ_CP091508.1"/>
</dbReference>
<gene>
    <name evidence="5" type="ORF">LVJ83_05980</name>
</gene>
<evidence type="ECO:0000256" key="2">
    <source>
        <dbReference type="ARBA" id="ARBA00022676"/>
    </source>
</evidence>
<keyword evidence="6" id="KW-1185">Reference proteome</keyword>
<dbReference type="PANTHER" id="PTHR43685">
    <property type="entry name" value="GLYCOSYLTRANSFERASE"/>
    <property type="match status" value="1"/>
</dbReference>
<evidence type="ECO:0000313" key="6">
    <source>
        <dbReference type="Proteomes" id="UP000829817"/>
    </source>
</evidence>
<dbReference type="Proteomes" id="UP000829817">
    <property type="component" value="Chromosome"/>
</dbReference>
<feature type="domain" description="Glycosyltransferase 2-like" evidence="4">
    <location>
        <begin position="7"/>
        <end position="103"/>
    </location>
</feature>
<dbReference type="PANTHER" id="PTHR43685:SF5">
    <property type="entry name" value="GLYCOSYLTRANSFERASE EPSE-RELATED"/>
    <property type="match status" value="1"/>
</dbReference>
<comment type="similarity">
    <text evidence="1">Belongs to the glycosyltransferase 2 family.</text>
</comment>
<name>A0ABY4DVF4_9NEIS</name>